<gene>
    <name evidence="3" type="ORF">PV09_01479</name>
</gene>
<proteinExistence type="predicted"/>
<reference evidence="3 4" key="1">
    <citation type="submission" date="2015-01" db="EMBL/GenBank/DDBJ databases">
        <title>The Genome Sequence of Ochroconis gallopava CBS43764.</title>
        <authorList>
            <consortium name="The Broad Institute Genomics Platform"/>
            <person name="Cuomo C."/>
            <person name="de Hoog S."/>
            <person name="Gorbushina A."/>
            <person name="Stielow B."/>
            <person name="Teixiera M."/>
            <person name="Abouelleil A."/>
            <person name="Chapman S.B."/>
            <person name="Priest M."/>
            <person name="Young S.K."/>
            <person name="Wortman J."/>
            <person name="Nusbaum C."/>
            <person name="Birren B."/>
        </authorList>
    </citation>
    <scope>NUCLEOTIDE SEQUENCE [LARGE SCALE GENOMIC DNA]</scope>
    <source>
        <strain evidence="3 4">CBS 43764</strain>
    </source>
</reference>
<dbReference type="InterPro" id="IPR052895">
    <property type="entry name" value="HetReg/Transcr_Mod"/>
</dbReference>
<dbReference type="InParanoid" id="A0A0D2AM43"/>
<protein>
    <recommendedName>
        <fullName evidence="2">Heterokaryon incompatibility domain-containing protein</fullName>
    </recommendedName>
</protein>
<evidence type="ECO:0000313" key="3">
    <source>
        <dbReference type="EMBL" id="KIW07515.1"/>
    </source>
</evidence>
<feature type="region of interest" description="Disordered" evidence="1">
    <location>
        <begin position="1"/>
        <end position="24"/>
    </location>
</feature>
<dbReference type="Pfam" id="PF06985">
    <property type="entry name" value="HET"/>
    <property type="match status" value="1"/>
</dbReference>
<evidence type="ECO:0000313" key="4">
    <source>
        <dbReference type="Proteomes" id="UP000053259"/>
    </source>
</evidence>
<dbReference type="GeneID" id="27309452"/>
<dbReference type="STRING" id="253628.A0A0D2AM43"/>
<sequence length="319" mass="36766">MWDKSSDPSVDDSNPKSQEVVTTSCNPTAYEPYECLPLDKRGRHRRLFQFWRSPSSEHLEIDLQHFDLRTAPPFRAVSYVWGPPPATRAVLVGGKSAQDTRKPREAFPGLWGPPCKDQAIRGPDLLWADQVRVHQGCNEERNHQVQMMGQIFTRADEVLVWLGADRAGTSAFRAIERISEESTKINALIHTREGVDDRQALKDFAHNPYWDRLWVVQETVLAKNLALFIHRSKLDGYKFERFCRNVMDFHPIIHNCSLFDFIAKERTRKFLRDQSLRNPLLDACIATCSKIVDYNRLAEQVLLDAAVKICNSNQEVLEY</sequence>
<keyword evidence="4" id="KW-1185">Reference proteome</keyword>
<dbReference type="InterPro" id="IPR010730">
    <property type="entry name" value="HET"/>
</dbReference>
<feature type="compositionally biased region" description="Polar residues" evidence="1">
    <location>
        <begin position="7"/>
        <end position="24"/>
    </location>
</feature>
<evidence type="ECO:0000259" key="2">
    <source>
        <dbReference type="Pfam" id="PF06985"/>
    </source>
</evidence>
<organism evidence="3 4">
    <name type="scientific">Verruconis gallopava</name>
    <dbReference type="NCBI Taxonomy" id="253628"/>
    <lineage>
        <taxon>Eukaryota</taxon>
        <taxon>Fungi</taxon>
        <taxon>Dikarya</taxon>
        <taxon>Ascomycota</taxon>
        <taxon>Pezizomycotina</taxon>
        <taxon>Dothideomycetes</taxon>
        <taxon>Pleosporomycetidae</taxon>
        <taxon>Venturiales</taxon>
        <taxon>Sympoventuriaceae</taxon>
        <taxon>Verruconis</taxon>
    </lineage>
</organism>
<accession>A0A0D2AM43</accession>
<dbReference type="AlphaFoldDB" id="A0A0D2AM43"/>
<dbReference type="EMBL" id="KN847532">
    <property type="protein sequence ID" value="KIW07515.1"/>
    <property type="molecule type" value="Genomic_DNA"/>
</dbReference>
<dbReference type="RefSeq" id="XP_016217384.1">
    <property type="nucleotide sequence ID" value="XM_016354372.1"/>
</dbReference>
<dbReference type="VEuPathDB" id="FungiDB:PV09_01479"/>
<evidence type="ECO:0000256" key="1">
    <source>
        <dbReference type="SAM" id="MobiDB-lite"/>
    </source>
</evidence>
<dbReference type="Proteomes" id="UP000053259">
    <property type="component" value="Unassembled WGS sequence"/>
</dbReference>
<dbReference type="PANTHER" id="PTHR24148">
    <property type="entry name" value="ANKYRIN REPEAT DOMAIN-CONTAINING PROTEIN 39 HOMOLOG-RELATED"/>
    <property type="match status" value="1"/>
</dbReference>
<name>A0A0D2AM43_9PEZI</name>
<dbReference type="OrthoDB" id="3553147at2759"/>
<dbReference type="PANTHER" id="PTHR24148:SF73">
    <property type="entry name" value="HET DOMAIN PROTEIN (AFU_ORTHOLOGUE AFUA_8G01020)"/>
    <property type="match status" value="1"/>
</dbReference>
<dbReference type="HOGENOM" id="CLU_872095_0_0_1"/>
<feature type="domain" description="Heterokaryon incompatibility" evidence="2">
    <location>
        <begin position="74"/>
        <end position="218"/>
    </location>
</feature>